<keyword evidence="3" id="KW-1185">Reference proteome</keyword>
<gene>
    <name evidence="2" type="ORF">Acr_00g0060640</name>
</gene>
<feature type="signal peptide" evidence="1">
    <location>
        <begin position="1"/>
        <end position="20"/>
    </location>
</feature>
<dbReference type="AlphaFoldDB" id="A0A7J0DNF6"/>
<evidence type="ECO:0000313" key="3">
    <source>
        <dbReference type="Proteomes" id="UP000585474"/>
    </source>
</evidence>
<accession>A0A7J0DNF6</accession>
<feature type="chain" id="PRO_5029448891" evidence="1">
    <location>
        <begin position="21"/>
        <end position="243"/>
    </location>
</feature>
<organism evidence="2 3">
    <name type="scientific">Actinidia rufa</name>
    <dbReference type="NCBI Taxonomy" id="165716"/>
    <lineage>
        <taxon>Eukaryota</taxon>
        <taxon>Viridiplantae</taxon>
        <taxon>Streptophyta</taxon>
        <taxon>Embryophyta</taxon>
        <taxon>Tracheophyta</taxon>
        <taxon>Spermatophyta</taxon>
        <taxon>Magnoliopsida</taxon>
        <taxon>eudicotyledons</taxon>
        <taxon>Gunneridae</taxon>
        <taxon>Pentapetalae</taxon>
        <taxon>asterids</taxon>
        <taxon>Ericales</taxon>
        <taxon>Actinidiaceae</taxon>
        <taxon>Actinidia</taxon>
    </lineage>
</organism>
<comment type="caution">
    <text evidence="2">The sequence shown here is derived from an EMBL/GenBank/DDBJ whole genome shotgun (WGS) entry which is preliminary data.</text>
</comment>
<proteinExistence type="predicted"/>
<sequence length="243" mass="28037">MLSWWCMLEWFGVFVWLNEGSNGFGKRRLWFCGATAMVLRFLNFSPCPPLLCLVMGFSFEQSTSKLRRVVLLLRAPVTSPNKHSEWAIRVLILNARLSCFRNPSDVRESILREMEKERIREEIIAAEIARKQLLEAEVRREMMLEREMALRRAEGFSFFSGSASVSAMLFEPRLSLLGQSEGRLLEERLALSLEERLGYRAPRGIGGFETFPFHRNSEPKISEVKPPPEVSKEKVIFLVLFCS</sequence>
<dbReference type="EMBL" id="BJWL01000319">
    <property type="protein sequence ID" value="GFS38980.1"/>
    <property type="molecule type" value="Genomic_DNA"/>
</dbReference>
<evidence type="ECO:0000256" key="1">
    <source>
        <dbReference type="SAM" id="SignalP"/>
    </source>
</evidence>
<reference evidence="3" key="1">
    <citation type="submission" date="2019-07" db="EMBL/GenBank/DDBJ databases">
        <title>De Novo Assembly of kiwifruit Actinidia rufa.</title>
        <authorList>
            <person name="Sugita-Konishi S."/>
            <person name="Sato K."/>
            <person name="Mori E."/>
            <person name="Abe Y."/>
            <person name="Kisaki G."/>
            <person name="Hamano K."/>
            <person name="Suezawa K."/>
            <person name="Otani M."/>
            <person name="Fukuda T."/>
            <person name="Manabe T."/>
            <person name="Gomi K."/>
            <person name="Tabuchi M."/>
            <person name="Akimitsu K."/>
            <person name="Kataoka I."/>
        </authorList>
    </citation>
    <scope>NUCLEOTIDE SEQUENCE [LARGE SCALE GENOMIC DNA]</scope>
    <source>
        <strain evidence="3">cv. Fuchu</strain>
    </source>
</reference>
<evidence type="ECO:0000313" key="2">
    <source>
        <dbReference type="EMBL" id="GFS38980.1"/>
    </source>
</evidence>
<name>A0A7J0DNF6_9ERIC</name>
<keyword evidence="1" id="KW-0732">Signal</keyword>
<protein>
    <submittedName>
        <fullName evidence="2">Uncharacterized protein</fullName>
    </submittedName>
</protein>
<dbReference type="Proteomes" id="UP000585474">
    <property type="component" value="Unassembled WGS sequence"/>
</dbReference>